<dbReference type="InterPro" id="IPR052897">
    <property type="entry name" value="Sec-Metab_Biosynth_Hydrolase"/>
</dbReference>
<dbReference type="InterPro" id="IPR000073">
    <property type="entry name" value="AB_hydrolase_1"/>
</dbReference>
<evidence type="ECO:0000313" key="2">
    <source>
        <dbReference type="EMBL" id="GAA1232112.1"/>
    </source>
</evidence>
<dbReference type="EMBL" id="BAAALN010000005">
    <property type="protein sequence ID" value="GAA1232112.1"/>
    <property type="molecule type" value="Genomic_DNA"/>
</dbReference>
<comment type="caution">
    <text evidence="2">The sequence shown here is derived from an EMBL/GenBank/DDBJ whole genome shotgun (WGS) entry which is preliminary data.</text>
</comment>
<dbReference type="PANTHER" id="PTHR37017">
    <property type="entry name" value="AB HYDROLASE-1 DOMAIN-CONTAINING PROTEIN-RELATED"/>
    <property type="match status" value="1"/>
</dbReference>
<evidence type="ECO:0000259" key="1">
    <source>
        <dbReference type="Pfam" id="PF12697"/>
    </source>
</evidence>
<dbReference type="SUPFAM" id="SSF53474">
    <property type="entry name" value="alpha/beta-Hydrolases"/>
    <property type="match status" value="1"/>
</dbReference>
<dbReference type="Proteomes" id="UP001500653">
    <property type="component" value="Unassembled WGS sequence"/>
</dbReference>
<keyword evidence="2" id="KW-0378">Hydrolase</keyword>
<dbReference type="RefSeq" id="WP_253863813.1">
    <property type="nucleotide sequence ID" value="NZ_BAAALN010000005.1"/>
</dbReference>
<gene>
    <name evidence="2" type="ORF">GCM10009676_14000</name>
</gene>
<sequence length="236" mass="25587">MPATTPHPPAVVLLVHGAHHGAWCWRRVVDGLASRGVRGEALELPLTTYDDDVAAVRADVERLRRDGPLVVVAHSYSGIVVADAAHAASRLVFVAARLPLPGESQTALSQSWHGDGMREALVRDDDGWVHPTPAARDAFYPDCPDEVATDAVSRLRPMKSAVPAEPLEDPAWTRAPTAYIVCRRDRVVRVDRQRERASHVGEHHELDSGHSPFLAVPDELAALLAGQAQKTRATTA</sequence>
<keyword evidence="3" id="KW-1185">Reference proteome</keyword>
<accession>A0ABN1W2Y6</accession>
<dbReference type="Gene3D" id="3.40.50.1820">
    <property type="entry name" value="alpha/beta hydrolase"/>
    <property type="match status" value="1"/>
</dbReference>
<dbReference type="PANTHER" id="PTHR37017:SF11">
    <property type="entry name" value="ESTERASE_LIPASE_THIOESTERASE DOMAIN-CONTAINING PROTEIN"/>
    <property type="match status" value="1"/>
</dbReference>
<proteinExistence type="predicted"/>
<feature type="domain" description="AB hydrolase-1" evidence="1">
    <location>
        <begin position="12"/>
        <end position="222"/>
    </location>
</feature>
<reference evidence="2 3" key="1">
    <citation type="journal article" date="2019" name="Int. J. Syst. Evol. Microbiol.">
        <title>The Global Catalogue of Microorganisms (GCM) 10K type strain sequencing project: providing services to taxonomists for standard genome sequencing and annotation.</title>
        <authorList>
            <consortium name="The Broad Institute Genomics Platform"/>
            <consortium name="The Broad Institute Genome Sequencing Center for Infectious Disease"/>
            <person name="Wu L."/>
            <person name="Ma J."/>
        </authorList>
    </citation>
    <scope>NUCLEOTIDE SEQUENCE [LARGE SCALE GENOMIC DNA]</scope>
    <source>
        <strain evidence="2 3">JCM 13023</strain>
    </source>
</reference>
<dbReference type="InterPro" id="IPR029058">
    <property type="entry name" value="AB_hydrolase_fold"/>
</dbReference>
<name>A0ABN1W2Y6_9PSEU</name>
<organism evidence="2 3">
    <name type="scientific">Prauserella halophila</name>
    <dbReference type="NCBI Taxonomy" id="185641"/>
    <lineage>
        <taxon>Bacteria</taxon>
        <taxon>Bacillati</taxon>
        <taxon>Actinomycetota</taxon>
        <taxon>Actinomycetes</taxon>
        <taxon>Pseudonocardiales</taxon>
        <taxon>Pseudonocardiaceae</taxon>
        <taxon>Prauserella</taxon>
    </lineage>
</organism>
<dbReference type="Pfam" id="PF12697">
    <property type="entry name" value="Abhydrolase_6"/>
    <property type="match status" value="1"/>
</dbReference>
<protein>
    <submittedName>
        <fullName evidence="2">Alpha/beta hydrolase</fullName>
    </submittedName>
</protein>
<dbReference type="GO" id="GO:0016787">
    <property type="term" value="F:hydrolase activity"/>
    <property type="evidence" value="ECO:0007669"/>
    <property type="project" value="UniProtKB-KW"/>
</dbReference>
<evidence type="ECO:0000313" key="3">
    <source>
        <dbReference type="Proteomes" id="UP001500653"/>
    </source>
</evidence>